<accession>A0A261RY89</accession>
<dbReference type="NCBIfam" id="TIGR01783">
    <property type="entry name" value="TonB-siderophor"/>
    <property type="match status" value="1"/>
</dbReference>
<evidence type="ECO:0000256" key="3">
    <source>
        <dbReference type="ARBA" id="ARBA00022448"/>
    </source>
</evidence>
<dbReference type="InterPro" id="IPR000531">
    <property type="entry name" value="Beta-barrel_TonB"/>
</dbReference>
<dbReference type="PROSITE" id="PS52016">
    <property type="entry name" value="TONB_DEPENDENT_REC_3"/>
    <property type="match status" value="1"/>
</dbReference>
<dbReference type="InterPro" id="IPR036942">
    <property type="entry name" value="Beta-barrel_TonB_sf"/>
</dbReference>
<evidence type="ECO:0000256" key="5">
    <source>
        <dbReference type="ARBA" id="ARBA00022496"/>
    </source>
</evidence>
<evidence type="ECO:0000259" key="19">
    <source>
        <dbReference type="Pfam" id="PF07715"/>
    </source>
</evidence>
<evidence type="ECO:0000256" key="14">
    <source>
        <dbReference type="PROSITE-ProRule" id="PRU01360"/>
    </source>
</evidence>
<name>A0A261RY89_9BORD</name>
<organism evidence="20 21">
    <name type="scientific">Bordetella genomosp. 1</name>
    <dbReference type="NCBI Taxonomy" id="1395607"/>
    <lineage>
        <taxon>Bacteria</taxon>
        <taxon>Pseudomonadati</taxon>
        <taxon>Pseudomonadota</taxon>
        <taxon>Betaproteobacteria</taxon>
        <taxon>Burkholderiales</taxon>
        <taxon>Alcaligenaceae</taxon>
        <taxon>Bordetella</taxon>
    </lineage>
</organism>
<dbReference type="GO" id="GO:0009279">
    <property type="term" value="C:cell outer membrane"/>
    <property type="evidence" value="ECO:0007669"/>
    <property type="project" value="UniProtKB-SubCell"/>
</dbReference>
<keyword evidence="6 14" id="KW-0812">Transmembrane</keyword>
<dbReference type="EMBL" id="NEVL01000005">
    <property type="protein sequence ID" value="OZI29243.1"/>
    <property type="molecule type" value="Genomic_DNA"/>
</dbReference>
<evidence type="ECO:0000256" key="11">
    <source>
        <dbReference type="ARBA" id="ARBA00023136"/>
    </source>
</evidence>
<keyword evidence="10 16" id="KW-0798">TonB box</keyword>
<dbReference type="Pfam" id="PF00593">
    <property type="entry name" value="TonB_dep_Rec_b-barrel"/>
    <property type="match status" value="1"/>
</dbReference>
<keyword evidence="11 14" id="KW-0472">Membrane</keyword>
<dbReference type="PANTHER" id="PTHR32552:SF82">
    <property type="entry name" value="FCUA PROTEIN"/>
    <property type="match status" value="1"/>
</dbReference>
<feature type="domain" description="TonB-dependent receptor plug" evidence="19">
    <location>
        <begin position="85"/>
        <end position="185"/>
    </location>
</feature>
<evidence type="ECO:0000256" key="2">
    <source>
        <dbReference type="ARBA" id="ARBA00009810"/>
    </source>
</evidence>
<gene>
    <name evidence="20" type="ORF">CEG14_21730</name>
</gene>
<keyword evidence="3 14" id="KW-0813">Transport</keyword>
<evidence type="ECO:0000256" key="6">
    <source>
        <dbReference type="ARBA" id="ARBA00022692"/>
    </source>
</evidence>
<keyword evidence="5" id="KW-0410">Iron transport</keyword>
<dbReference type="PROSITE" id="PS01156">
    <property type="entry name" value="TONB_DEPENDENT_REC_2"/>
    <property type="match status" value="1"/>
</dbReference>
<dbReference type="Gene3D" id="2.40.170.20">
    <property type="entry name" value="TonB-dependent receptor, beta-barrel domain"/>
    <property type="match status" value="1"/>
</dbReference>
<feature type="short sequence motif" description="TonB C-terminal box" evidence="15">
    <location>
        <begin position="712"/>
        <end position="729"/>
    </location>
</feature>
<dbReference type="InterPro" id="IPR012910">
    <property type="entry name" value="Plug_dom"/>
</dbReference>
<dbReference type="SUPFAM" id="SSF56935">
    <property type="entry name" value="Porins"/>
    <property type="match status" value="1"/>
</dbReference>
<keyword evidence="9" id="KW-0406">Ion transport</keyword>
<evidence type="ECO:0000256" key="13">
    <source>
        <dbReference type="ARBA" id="ARBA00023237"/>
    </source>
</evidence>
<comment type="subcellular location">
    <subcellularLocation>
        <location evidence="1 14">Cell outer membrane</location>
        <topology evidence="1 14">Multi-pass membrane protein</topology>
    </subcellularLocation>
</comment>
<dbReference type="InterPro" id="IPR010105">
    <property type="entry name" value="TonB_sidphr_rcpt"/>
</dbReference>
<comment type="similarity">
    <text evidence="2 14 16">Belongs to the TonB-dependent receptor family.</text>
</comment>
<evidence type="ECO:0000256" key="7">
    <source>
        <dbReference type="ARBA" id="ARBA00022729"/>
    </source>
</evidence>
<dbReference type="Pfam" id="PF07715">
    <property type="entry name" value="Plug"/>
    <property type="match status" value="1"/>
</dbReference>
<evidence type="ECO:0000256" key="15">
    <source>
        <dbReference type="PROSITE-ProRule" id="PRU10144"/>
    </source>
</evidence>
<dbReference type="OrthoDB" id="5346107at2"/>
<feature type="chain" id="PRO_5012492388" evidence="17">
    <location>
        <begin position="47"/>
        <end position="729"/>
    </location>
</feature>
<sequence length="729" mass="79469">MFHSPSGARVSLSSPSRPLAARPARTALASALTAAFAAGLAAPAQAQTDVSQLPAVTVNAAPLTEETLVKLNTPVNSGALGSRTQLETPFSSTVIGNVQLEDSNPSKLGDVFFTDASVSDNSAAYGAWASYLTVRGLPLDWQNSYRIDGNPFLSYVTTLPYEQFDQIELRKGATGFMYGFGSPGGLINYVTKKPTDVPVRSIDLGYTSKGILRQHADIGGRVGETGAFGYRLNATHEEGNTYNGGSIYRNAFSLALDARLSERLTWDFQSIYQDRKATDIEPTITVSGLDGDRLPSPVRNDNGRLVGGGSYADNDFRYYATGLKYQFNDDWSARATYSYSTTKTRRNESVLSLLDRAGNYDNYRSDYGEGYGFNHWSGMVQGKFATGALAHEVVFGASWQKQKNDYSNDGFYGLVGSGNLGQQNPHDYYSQGQLHLYRAAEITQKAMFASDTIDLTHGWSFLGGARITDYQQRSLNNDGSTNPGYRKNGVVTPTLALMYKITPRTMAYGSYIESLEQGTSVGINYSNYGELTKPLKSRQYELGIKTDQDGWAATAALFRIERKAEFGQPDAAGGLPTWVQDGKSIYQGLELAASTRLGANWNVGGSLMLLDSEYKRSAANEGNRVAGAPKFIAAAQLAYSVPQVQGLRLRADVKYTGATMVDADNDVQADGYALVNIGATYDTRIAGYDTTWRAGINNLFDKKYWLYQSADYVKAGDPRVYMVSATVRF</sequence>
<comment type="caution">
    <text evidence="20">The sequence shown here is derived from an EMBL/GenBank/DDBJ whole genome shotgun (WGS) entry which is preliminary data.</text>
</comment>
<evidence type="ECO:0000256" key="4">
    <source>
        <dbReference type="ARBA" id="ARBA00022452"/>
    </source>
</evidence>
<dbReference type="PANTHER" id="PTHR32552">
    <property type="entry name" value="FERRICHROME IRON RECEPTOR-RELATED"/>
    <property type="match status" value="1"/>
</dbReference>
<reference evidence="20 21" key="1">
    <citation type="submission" date="2017-05" db="EMBL/GenBank/DDBJ databases">
        <title>Complete and WGS of Bordetella genogroups.</title>
        <authorList>
            <person name="Spilker T."/>
            <person name="LiPuma J."/>
        </authorList>
    </citation>
    <scope>NUCLEOTIDE SEQUENCE [LARGE SCALE GENOMIC DNA]</scope>
    <source>
        <strain evidence="20 21">AU17610</strain>
    </source>
</reference>
<evidence type="ECO:0000256" key="1">
    <source>
        <dbReference type="ARBA" id="ARBA00004571"/>
    </source>
</evidence>
<protein>
    <submittedName>
        <fullName evidence="20">TonB-dependent siderophore receptor</fullName>
    </submittedName>
</protein>
<dbReference type="InterPro" id="IPR039426">
    <property type="entry name" value="TonB-dep_rcpt-like"/>
</dbReference>
<evidence type="ECO:0000259" key="18">
    <source>
        <dbReference type="Pfam" id="PF00593"/>
    </source>
</evidence>
<evidence type="ECO:0000256" key="9">
    <source>
        <dbReference type="ARBA" id="ARBA00023065"/>
    </source>
</evidence>
<dbReference type="Gene3D" id="2.170.130.10">
    <property type="entry name" value="TonB-dependent receptor, plug domain"/>
    <property type="match status" value="1"/>
</dbReference>
<evidence type="ECO:0000256" key="16">
    <source>
        <dbReference type="RuleBase" id="RU003357"/>
    </source>
</evidence>
<feature type="domain" description="TonB-dependent receptor-like beta-barrel" evidence="18">
    <location>
        <begin position="293"/>
        <end position="699"/>
    </location>
</feature>
<dbReference type="CDD" id="cd01347">
    <property type="entry name" value="ligand_gated_channel"/>
    <property type="match status" value="1"/>
</dbReference>
<evidence type="ECO:0000313" key="21">
    <source>
        <dbReference type="Proteomes" id="UP000217005"/>
    </source>
</evidence>
<evidence type="ECO:0000313" key="20">
    <source>
        <dbReference type="EMBL" id="OZI29243.1"/>
    </source>
</evidence>
<dbReference type="GO" id="GO:0038023">
    <property type="term" value="F:signaling receptor activity"/>
    <property type="evidence" value="ECO:0007669"/>
    <property type="project" value="InterPro"/>
</dbReference>
<dbReference type="AlphaFoldDB" id="A0A261RY89"/>
<proteinExistence type="inferred from homology"/>
<dbReference type="Proteomes" id="UP000217005">
    <property type="component" value="Unassembled WGS sequence"/>
</dbReference>
<keyword evidence="7 17" id="KW-0732">Signal</keyword>
<dbReference type="InterPro" id="IPR010917">
    <property type="entry name" value="TonB_rcpt_CS"/>
</dbReference>
<evidence type="ECO:0000256" key="8">
    <source>
        <dbReference type="ARBA" id="ARBA00023004"/>
    </source>
</evidence>
<evidence type="ECO:0000256" key="17">
    <source>
        <dbReference type="SAM" id="SignalP"/>
    </source>
</evidence>
<feature type="signal peptide" evidence="17">
    <location>
        <begin position="1"/>
        <end position="46"/>
    </location>
</feature>
<dbReference type="GO" id="GO:0015344">
    <property type="term" value="F:siderophore uptake transmembrane transporter activity"/>
    <property type="evidence" value="ECO:0007669"/>
    <property type="project" value="TreeGrafter"/>
</dbReference>
<evidence type="ECO:0000256" key="10">
    <source>
        <dbReference type="ARBA" id="ARBA00023077"/>
    </source>
</evidence>
<dbReference type="InterPro" id="IPR037066">
    <property type="entry name" value="Plug_dom_sf"/>
</dbReference>
<keyword evidence="8" id="KW-0408">Iron</keyword>
<keyword evidence="13 14" id="KW-0998">Cell outer membrane</keyword>
<evidence type="ECO:0000256" key="12">
    <source>
        <dbReference type="ARBA" id="ARBA00023170"/>
    </source>
</evidence>
<dbReference type="GO" id="GO:0015891">
    <property type="term" value="P:siderophore transport"/>
    <property type="evidence" value="ECO:0007669"/>
    <property type="project" value="InterPro"/>
</dbReference>
<keyword evidence="4 14" id="KW-1134">Transmembrane beta strand</keyword>
<keyword evidence="12 20" id="KW-0675">Receptor</keyword>